<protein>
    <recommendedName>
        <fullName evidence="3">Non-ribosomal peptide synthetase module</fullName>
    </recommendedName>
</protein>
<keyword evidence="2" id="KW-1185">Reference proteome</keyword>
<sequence>MAQRLATNYANAFFTMTEQELNQFVQLFAKERVLLMEQIFENGDRDIVIVDGSSEIHLAFQRFENHFICDSSYTIKDISLANVMRKAMKAFRGHAVVHRIYENFTIIYHYDEGSVTKIEEVNDTEESIIFEQDGANYAKELQHLYAQTSSEQEITKLREETDRLLDLRNWVGIHKPDTVSVIDQKLSAVSHRLFVLEA</sequence>
<dbReference type="eggNOG" id="ENOG5032TN9">
    <property type="taxonomic scope" value="Bacteria"/>
</dbReference>
<dbReference type="EMBL" id="CP007806">
    <property type="protein sequence ID" value="AIG27854.1"/>
    <property type="molecule type" value="Genomic_DNA"/>
</dbReference>
<dbReference type="AlphaFoldDB" id="A0A075R7K9"/>
<proteinExistence type="predicted"/>
<dbReference type="Proteomes" id="UP000005850">
    <property type="component" value="Chromosome"/>
</dbReference>
<dbReference type="RefSeq" id="WP_003336631.1">
    <property type="nucleotide sequence ID" value="NZ_CP007806.1"/>
</dbReference>
<reference evidence="1 2" key="1">
    <citation type="journal article" date="2011" name="J. Bacteriol.">
        <title>Genome sequence of Brevibacillus laterosporus LMG 15441, a pathogen of invertebrates.</title>
        <authorList>
            <person name="Djukic M."/>
            <person name="Poehlein A."/>
            <person name="Thurmer A."/>
            <person name="Daniel R."/>
        </authorList>
    </citation>
    <scope>NUCLEOTIDE SEQUENCE [LARGE SCALE GENOMIC DNA]</scope>
    <source>
        <strain evidence="1 2">LMG 15441</strain>
    </source>
</reference>
<evidence type="ECO:0000313" key="2">
    <source>
        <dbReference type="Proteomes" id="UP000005850"/>
    </source>
</evidence>
<dbReference type="KEGG" id="blr:BRLA_c035420"/>
<organism evidence="1 2">
    <name type="scientific">Brevibacillus laterosporus LMG 15441</name>
    <dbReference type="NCBI Taxonomy" id="1042163"/>
    <lineage>
        <taxon>Bacteria</taxon>
        <taxon>Bacillati</taxon>
        <taxon>Bacillota</taxon>
        <taxon>Bacilli</taxon>
        <taxon>Bacillales</taxon>
        <taxon>Paenibacillaceae</taxon>
        <taxon>Brevibacillus</taxon>
    </lineage>
</organism>
<accession>A0A075R7K9</accession>
<dbReference type="HOGENOM" id="CLU_1389026_0_0_9"/>
<name>A0A075R7K9_BRELA</name>
<evidence type="ECO:0000313" key="1">
    <source>
        <dbReference type="EMBL" id="AIG27854.1"/>
    </source>
</evidence>
<gene>
    <name evidence="1" type="ORF">BRLA_c035420</name>
</gene>
<evidence type="ECO:0008006" key="3">
    <source>
        <dbReference type="Google" id="ProtNLM"/>
    </source>
</evidence>